<reference evidence="1" key="1">
    <citation type="submission" date="2021-01" db="EMBL/GenBank/DDBJ databases">
        <authorList>
            <consortium name="Genoscope - CEA"/>
            <person name="William W."/>
        </authorList>
    </citation>
    <scope>NUCLEOTIDE SEQUENCE</scope>
</reference>
<dbReference type="Proteomes" id="UP000688137">
    <property type="component" value="Unassembled WGS sequence"/>
</dbReference>
<name>A0A8S1L423_PARPR</name>
<proteinExistence type="predicted"/>
<gene>
    <name evidence="1" type="ORF">PPRIM_AZ9-3.1.T0290009</name>
</gene>
<protein>
    <submittedName>
        <fullName evidence="1">Uncharacterized protein</fullName>
    </submittedName>
</protein>
<sequence>MKMRCTQTDHRNQQIIGFCINNTCQNQRPYCNFCLPCHGEHLNRLTSQELLSEWIKERILIIQSIQKAVEECKVTLDSLLKFITLL</sequence>
<accession>A0A8S1L423</accession>
<dbReference type="EMBL" id="CAJJDM010000028">
    <property type="protein sequence ID" value="CAD8059476.1"/>
    <property type="molecule type" value="Genomic_DNA"/>
</dbReference>
<comment type="caution">
    <text evidence="1">The sequence shown here is derived from an EMBL/GenBank/DDBJ whole genome shotgun (WGS) entry which is preliminary data.</text>
</comment>
<evidence type="ECO:0000313" key="1">
    <source>
        <dbReference type="EMBL" id="CAD8059476.1"/>
    </source>
</evidence>
<dbReference type="AlphaFoldDB" id="A0A8S1L423"/>
<organism evidence="1 2">
    <name type="scientific">Paramecium primaurelia</name>
    <dbReference type="NCBI Taxonomy" id="5886"/>
    <lineage>
        <taxon>Eukaryota</taxon>
        <taxon>Sar</taxon>
        <taxon>Alveolata</taxon>
        <taxon>Ciliophora</taxon>
        <taxon>Intramacronucleata</taxon>
        <taxon>Oligohymenophorea</taxon>
        <taxon>Peniculida</taxon>
        <taxon>Parameciidae</taxon>
        <taxon>Paramecium</taxon>
    </lineage>
</organism>
<keyword evidence="2" id="KW-1185">Reference proteome</keyword>
<evidence type="ECO:0000313" key="2">
    <source>
        <dbReference type="Proteomes" id="UP000688137"/>
    </source>
</evidence>